<accession>A0A6G0YM41</accession>
<evidence type="ECO:0000313" key="2">
    <source>
        <dbReference type="Proteomes" id="UP000478052"/>
    </source>
</evidence>
<dbReference type="EMBL" id="VUJU01003356">
    <property type="protein sequence ID" value="KAF0758196.1"/>
    <property type="molecule type" value="Genomic_DNA"/>
</dbReference>
<name>A0A6G0YM41_APHCR</name>
<proteinExistence type="predicted"/>
<gene>
    <name evidence="1" type="ORF">FWK35_00010293</name>
</gene>
<protein>
    <submittedName>
        <fullName evidence="1">Uncharacterized protein</fullName>
    </submittedName>
</protein>
<comment type="caution">
    <text evidence="1">The sequence shown here is derived from an EMBL/GenBank/DDBJ whole genome shotgun (WGS) entry which is preliminary data.</text>
</comment>
<reference evidence="1 2" key="1">
    <citation type="submission" date="2019-08" db="EMBL/GenBank/DDBJ databases">
        <title>Whole genome of Aphis craccivora.</title>
        <authorList>
            <person name="Voronova N.V."/>
            <person name="Shulinski R.S."/>
            <person name="Bandarenka Y.V."/>
            <person name="Zhorov D.G."/>
            <person name="Warner D."/>
        </authorList>
    </citation>
    <scope>NUCLEOTIDE SEQUENCE [LARGE SCALE GENOMIC DNA]</scope>
    <source>
        <strain evidence="1">180601</strain>
        <tissue evidence="1">Whole Body</tissue>
    </source>
</reference>
<evidence type="ECO:0000313" key="1">
    <source>
        <dbReference type="EMBL" id="KAF0758196.1"/>
    </source>
</evidence>
<sequence length="139" mass="16682">MSVAFPIYSSKYVEEICYLCPNKNLDIMHDSLIYDKIMLFSTMYKIDNVLLTNENELSDYLLKQIICLNERTIKFFCQTLDIIGYDKYLARYKVNKVRRAQYVIRNVNEFKGPPIHLYNFPSYINHLNIIRLKYLLFVK</sequence>
<dbReference type="Proteomes" id="UP000478052">
    <property type="component" value="Unassembled WGS sequence"/>
</dbReference>
<keyword evidence="2" id="KW-1185">Reference proteome</keyword>
<dbReference type="AlphaFoldDB" id="A0A6G0YM41"/>
<organism evidence="1 2">
    <name type="scientific">Aphis craccivora</name>
    <name type="common">Cowpea aphid</name>
    <dbReference type="NCBI Taxonomy" id="307492"/>
    <lineage>
        <taxon>Eukaryota</taxon>
        <taxon>Metazoa</taxon>
        <taxon>Ecdysozoa</taxon>
        <taxon>Arthropoda</taxon>
        <taxon>Hexapoda</taxon>
        <taxon>Insecta</taxon>
        <taxon>Pterygota</taxon>
        <taxon>Neoptera</taxon>
        <taxon>Paraneoptera</taxon>
        <taxon>Hemiptera</taxon>
        <taxon>Sternorrhyncha</taxon>
        <taxon>Aphidomorpha</taxon>
        <taxon>Aphidoidea</taxon>
        <taxon>Aphididae</taxon>
        <taxon>Aphidini</taxon>
        <taxon>Aphis</taxon>
        <taxon>Aphis</taxon>
    </lineage>
</organism>